<evidence type="ECO:0000256" key="1">
    <source>
        <dbReference type="SAM" id="SignalP"/>
    </source>
</evidence>
<proteinExistence type="predicted"/>
<reference evidence="2 3" key="1">
    <citation type="submission" date="2021-03" db="EMBL/GenBank/DDBJ databases">
        <title>Genomic and phenotypic characterization of Chloracidobacterium isolates provides evidence for multiple species.</title>
        <authorList>
            <person name="Saini M.K."/>
            <person name="Costas A.M.G."/>
            <person name="Tank M."/>
            <person name="Bryant D.A."/>
        </authorList>
    </citation>
    <scope>NUCLEOTIDE SEQUENCE [LARGE SCALE GENOMIC DNA]</scope>
    <source>
        <strain evidence="2 3">N</strain>
    </source>
</reference>
<feature type="chain" id="PRO_5046838117" description="DUF5666 domain-containing protein" evidence="1">
    <location>
        <begin position="25"/>
        <end position="122"/>
    </location>
</feature>
<name>A0ABX8B405_9BACT</name>
<evidence type="ECO:0000313" key="3">
    <source>
        <dbReference type="Proteomes" id="UP000677668"/>
    </source>
</evidence>
<gene>
    <name evidence="2" type="ORF">J8C05_12895</name>
</gene>
<dbReference type="EMBL" id="CP072643">
    <property type="protein sequence ID" value="QUV95713.1"/>
    <property type="molecule type" value="Genomic_DNA"/>
</dbReference>
<sequence length="122" mass="13151">MRFFGKTFILGLTLTALLGVSALAGEVTKTLTLNRDVSVNGTVVKKGTYKVKINKETGEMTILNGREVIARTTVSLTTDERKANGDEIALTQNGDTNVLKSIKFDGSRERFSVTSAQAAPNQ</sequence>
<keyword evidence="3" id="KW-1185">Reference proteome</keyword>
<feature type="signal peptide" evidence="1">
    <location>
        <begin position="1"/>
        <end position="24"/>
    </location>
</feature>
<dbReference type="RefSeq" id="WP_211423921.1">
    <property type="nucleotide sequence ID" value="NZ_CP072643.1"/>
</dbReference>
<keyword evidence="1" id="KW-0732">Signal</keyword>
<evidence type="ECO:0008006" key="4">
    <source>
        <dbReference type="Google" id="ProtNLM"/>
    </source>
</evidence>
<accession>A0ABX8B405</accession>
<protein>
    <recommendedName>
        <fullName evidence="4">DUF5666 domain-containing protein</fullName>
    </recommendedName>
</protein>
<dbReference type="Proteomes" id="UP000677668">
    <property type="component" value="Chromosome 2"/>
</dbReference>
<evidence type="ECO:0000313" key="2">
    <source>
        <dbReference type="EMBL" id="QUV95713.1"/>
    </source>
</evidence>
<organism evidence="2 3">
    <name type="scientific">Chloracidobacterium sp. N</name>
    <dbReference type="NCBI Taxonomy" id="2821540"/>
    <lineage>
        <taxon>Bacteria</taxon>
        <taxon>Pseudomonadati</taxon>
        <taxon>Acidobacteriota</taxon>
        <taxon>Terriglobia</taxon>
        <taxon>Terriglobales</taxon>
        <taxon>Acidobacteriaceae</taxon>
        <taxon>Chloracidobacterium</taxon>
        <taxon>Chloracidobacterium aggregatum</taxon>
    </lineage>
</organism>